<reference evidence="1" key="1">
    <citation type="submission" date="2021-01" db="EMBL/GenBank/DDBJ databases">
        <authorList>
            <person name="Corre E."/>
            <person name="Pelletier E."/>
            <person name="Niang G."/>
            <person name="Scheremetjew M."/>
            <person name="Finn R."/>
            <person name="Kale V."/>
            <person name="Holt S."/>
            <person name="Cochrane G."/>
            <person name="Meng A."/>
            <person name="Brown T."/>
            <person name="Cohen L."/>
        </authorList>
    </citation>
    <scope>NUCLEOTIDE SEQUENCE</scope>
    <source>
        <strain evidence="1">S3</strain>
    </source>
</reference>
<dbReference type="EMBL" id="HBIH01000368">
    <property type="protein sequence ID" value="CAE0319592.1"/>
    <property type="molecule type" value="Transcribed_RNA"/>
</dbReference>
<name>A0A7S3MTC2_9SPIT</name>
<evidence type="ECO:0000313" key="1">
    <source>
        <dbReference type="EMBL" id="CAE0319592.1"/>
    </source>
</evidence>
<dbReference type="AlphaFoldDB" id="A0A7S3MTC2"/>
<sequence>MTAPYVLQQLHSVDPNEQERVALLDRGFSLLNLKTQVHLVKMYMTYSQSLMNLLLLDKERSQLVGASFHDSYEQAQKSALFPANWNYIFDKLGNLYQHKEFNSSYLCKEHADKIRQFAEQNGYGSLLRLALESIFQAQEVMREIYSEWNASLGKTQVLFNKLASAHVENEETTSEYFGLNSLLIPAVEPESKEAPSSFEQFLSQFESSLQAGNHLMILLLEKLVEAVSHQGLLQANSYVSPPELVELGNKVNGSLVSFSHDMKLYMEQPGYRLSPDSASMKKAILEQTEGLRGFVEQFQSCVSERGGMRAGSYSPF</sequence>
<protein>
    <submittedName>
        <fullName evidence="1">Uncharacterized protein</fullName>
    </submittedName>
</protein>
<organism evidence="1">
    <name type="scientific">Strombidium inclinatum</name>
    <dbReference type="NCBI Taxonomy" id="197538"/>
    <lineage>
        <taxon>Eukaryota</taxon>
        <taxon>Sar</taxon>
        <taxon>Alveolata</taxon>
        <taxon>Ciliophora</taxon>
        <taxon>Intramacronucleata</taxon>
        <taxon>Spirotrichea</taxon>
        <taxon>Oligotrichia</taxon>
        <taxon>Strombidiidae</taxon>
        <taxon>Strombidium</taxon>
    </lineage>
</organism>
<gene>
    <name evidence="1" type="ORF">SINC0208_LOCUS169</name>
</gene>
<accession>A0A7S3MTC2</accession>
<proteinExistence type="predicted"/>